<sequence>MFLRVVKTIGFLLLLPLGYGLTLLPLLLVWPHVQFQYLVPALIAWAALYLLPFPFFLRFILRRVWFFKGRGEPVLQDLLEFTLLAVNDFNNPVQVRKKKNKLCLCWRSHDADWCQRMFFAGMRRSYELHLEFFPETRTVIMRDRVRHIDLSRCPVKVRLGLMNSTRFYIRMRTAPQWRLTFLEQTAPADYLFHHQEIKSPVFNTILENGWNIRFDL</sequence>
<feature type="transmembrane region" description="Helical" evidence="1">
    <location>
        <begin position="37"/>
        <end position="61"/>
    </location>
</feature>
<protein>
    <recommendedName>
        <fullName evidence="3">DUF58 domain-containing protein</fullName>
    </recommendedName>
</protein>
<evidence type="ECO:0000256" key="1">
    <source>
        <dbReference type="SAM" id="Phobius"/>
    </source>
</evidence>
<keyword evidence="1" id="KW-0812">Transmembrane</keyword>
<reference evidence="2" key="2">
    <citation type="submission" date="2024-06" db="EMBL/GenBank/DDBJ databases">
        <authorList>
            <person name="Plum-Jensen L.E."/>
            <person name="Schramm A."/>
            <person name="Marshall I.P.G."/>
        </authorList>
    </citation>
    <scope>NUCLEOTIDE SEQUENCE</scope>
    <source>
        <strain evidence="2">Rat1</strain>
    </source>
</reference>
<dbReference type="KEGG" id="eaj:Q3M24_18870"/>
<organism evidence="2">
    <name type="scientific">Candidatus Electrothrix aestuarii</name>
    <dbReference type="NCBI Taxonomy" id="3062594"/>
    <lineage>
        <taxon>Bacteria</taxon>
        <taxon>Pseudomonadati</taxon>
        <taxon>Thermodesulfobacteriota</taxon>
        <taxon>Desulfobulbia</taxon>
        <taxon>Desulfobulbales</taxon>
        <taxon>Desulfobulbaceae</taxon>
        <taxon>Candidatus Electrothrix</taxon>
    </lineage>
</organism>
<gene>
    <name evidence="2" type="ORF">Q3M24_18870</name>
</gene>
<accession>A0AAU8LTX8</accession>
<evidence type="ECO:0008006" key="3">
    <source>
        <dbReference type="Google" id="ProtNLM"/>
    </source>
</evidence>
<evidence type="ECO:0000313" key="2">
    <source>
        <dbReference type="EMBL" id="XCN72342.1"/>
    </source>
</evidence>
<keyword evidence="1" id="KW-0472">Membrane</keyword>
<dbReference type="EMBL" id="CP159373">
    <property type="protein sequence ID" value="XCN72342.1"/>
    <property type="molecule type" value="Genomic_DNA"/>
</dbReference>
<keyword evidence="1" id="KW-1133">Transmembrane helix</keyword>
<reference evidence="2" key="1">
    <citation type="journal article" date="2024" name="Syst. Appl. Microbiol.">
        <title>First single-strain enrichments of Electrothrix cable bacteria, description of E. aestuarii sp. nov. and E. rattekaaiensis sp. nov., and proposal of a cable bacteria taxonomy following the rules of the SeqCode.</title>
        <authorList>
            <person name="Plum-Jensen L.E."/>
            <person name="Schramm A."/>
            <person name="Marshall I.P.G."/>
        </authorList>
    </citation>
    <scope>NUCLEOTIDE SEQUENCE</scope>
    <source>
        <strain evidence="2">Rat1</strain>
    </source>
</reference>
<name>A0AAU8LTX8_9BACT</name>
<proteinExistence type="predicted"/>
<feature type="transmembrane region" description="Helical" evidence="1">
    <location>
        <begin position="12"/>
        <end position="31"/>
    </location>
</feature>
<dbReference type="AlphaFoldDB" id="A0AAU8LTX8"/>